<dbReference type="RefSeq" id="WP_227025046.1">
    <property type="nucleotide sequence ID" value="NZ_CP045178.1"/>
</dbReference>
<dbReference type="STRING" id="83656.B1H18_24670"/>
<accession>A0A1V4A407</accession>
<name>A0A1V4A407_9ACTN</name>
<reference evidence="3 4" key="1">
    <citation type="submission" date="2017-02" db="EMBL/GenBank/DDBJ databases">
        <title>Draft Genome Sequence of Streptomyces tsukubaensis F601, a Producer of the immunosuppressant tacrolimus FK506.</title>
        <authorList>
            <person name="Zong G."/>
            <person name="Zhong C."/>
            <person name="Fu J."/>
            <person name="Qin R."/>
            <person name="Cao G."/>
        </authorList>
    </citation>
    <scope>NUCLEOTIDE SEQUENCE [LARGE SCALE GENOMIC DNA]</scope>
    <source>
        <strain evidence="3 4">F601</strain>
    </source>
</reference>
<organism evidence="3 4">
    <name type="scientific">Streptomyces tsukubensis</name>
    <dbReference type="NCBI Taxonomy" id="83656"/>
    <lineage>
        <taxon>Bacteria</taxon>
        <taxon>Bacillati</taxon>
        <taxon>Actinomycetota</taxon>
        <taxon>Actinomycetes</taxon>
        <taxon>Kitasatosporales</taxon>
        <taxon>Streptomycetaceae</taxon>
        <taxon>Streptomyces</taxon>
    </lineage>
</organism>
<proteinExistence type="predicted"/>
<keyword evidence="1" id="KW-0732">Signal</keyword>
<dbReference type="PROSITE" id="PS51704">
    <property type="entry name" value="GP_PDE"/>
    <property type="match status" value="1"/>
</dbReference>
<dbReference type="Proteomes" id="UP000190539">
    <property type="component" value="Unassembled WGS sequence"/>
</dbReference>
<feature type="domain" description="GP-PDE" evidence="2">
    <location>
        <begin position="50"/>
        <end position="303"/>
    </location>
</feature>
<dbReference type="EMBL" id="MVFC01000026">
    <property type="protein sequence ID" value="OON74698.1"/>
    <property type="molecule type" value="Genomic_DNA"/>
</dbReference>
<evidence type="ECO:0000313" key="4">
    <source>
        <dbReference type="Proteomes" id="UP000190539"/>
    </source>
</evidence>
<dbReference type="InterPro" id="IPR030395">
    <property type="entry name" value="GP_PDE_dom"/>
</dbReference>
<dbReference type="Pfam" id="PF03009">
    <property type="entry name" value="GDPD"/>
    <property type="match status" value="1"/>
</dbReference>
<evidence type="ECO:0000259" key="2">
    <source>
        <dbReference type="PROSITE" id="PS51704"/>
    </source>
</evidence>
<gene>
    <name evidence="3" type="ORF">B1H18_24670</name>
</gene>
<feature type="signal peptide" evidence="1">
    <location>
        <begin position="1"/>
        <end position="29"/>
    </location>
</feature>
<dbReference type="Gene3D" id="3.20.20.190">
    <property type="entry name" value="Phosphatidylinositol (PI) phosphodiesterase"/>
    <property type="match status" value="1"/>
</dbReference>
<evidence type="ECO:0000256" key="1">
    <source>
        <dbReference type="SAM" id="SignalP"/>
    </source>
</evidence>
<dbReference type="GO" id="GO:0008081">
    <property type="term" value="F:phosphoric diester hydrolase activity"/>
    <property type="evidence" value="ECO:0007669"/>
    <property type="project" value="InterPro"/>
</dbReference>
<comment type="caution">
    <text evidence="3">The sequence shown here is derived from an EMBL/GenBank/DDBJ whole genome shotgun (WGS) entry which is preliminary data.</text>
</comment>
<dbReference type="PANTHER" id="PTHR46211:SF1">
    <property type="entry name" value="GLYCEROPHOSPHODIESTER PHOSPHODIESTERASE, CYTOPLASMIC"/>
    <property type="match status" value="1"/>
</dbReference>
<feature type="chain" id="PRO_5012957271" evidence="1">
    <location>
        <begin position="30"/>
        <end position="307"/>
    </location>
</feature>
<dbReference type="PANTHER" id="PTHR46211">
    <property type="entry name" value="GLYCEROPHOSPHORYL DIESTER PHOSPHODIESTERASE"/>
    <property type="match status" value="1"/>
</dbReference>
<dbReference type="InterPro" id="IPR017946">
    <property type="entry name" value="PLC-like_Pdiesterase_TIM-brl"/>
</dbReference>
<sequence length="307" mass="33210">MYARPAAAAAAAILGFGALIILPATTTQAAPAAPATKGSGPARTVAHDRPTVVAHRGASAQAPENTLAAVDKAHALGFTWVENDVQRTKDGKLVVVHDDTLARTTDVEQRYPDRAPWNVKDFTAAEIAGLDAGGWFSPAYEGARIPTLKQYLQRITHNRQNLLLELKSPDLYPGIEKETLRELRNDGWLDRRHVDGRLIIQSFSAPSVREVHAQRPDVKTGFLGTPSVAQLPEYAKFTDQINPSHTGLDQAYVSAVHSLKGPHDKPLELFTWTVDDKDTSVRLAGLGVDGIISNNPSVVRDALGGRD</sequence>
<keyword evidence="4" id="KW-1185">Reference proteome</keyword>
<dbReference type="AlphaFoldDB" id="A0A1V4A407"/>
<protein>
    <submittedName>
        <fullName evidence="3">Glycerophosphodiester phosphodiesterase</fullName>
    </submittedName>
</protein>
<evidence type="ECO:0000313" key="3">
    <source>
        <dbReference type="EMBL" id="OON74698.1"/>
    </source>
</evidence>
<dbReference type="GO" id="GO:0006629">
    <property type="term" value="P:lipid metabolic process"/>
    <property type="evidence" value="ECO:0007669"/>
    <property type="project" value="InterPro"/>
</dbReference>
<dbReference type="SUPFAM" id="SSF51695">
    <property type="entry name" value="PLC-like phosphodiesterases"/>
    <property type="match status" value="1"/>
</dbReference>